<evidence type="ECO:0000313" key="2">
    <source>
        <dbReference type="Proteomes" id="UP000704611"/>
    </source>
</evidence>
<dbReference type="EMBL" id="JAHRID010000001">
    <property type="protein sequence ID" value="MBV2127936.1"/>
    <property type="molecule type" value="Genomic_DNA"/>
</dbReference>
<dbReference type="Proteomes" id="UP000704611">
    <property type="component" value="Unassembled WGS sequence"/>
</dbReference>
<name>A0ABS6MGI4_9GAMM</name>
<reference evidence="1 2" key="1">
    <citation type="submission" date="2021-06" db="EMBL/GenBank/DDBJ databases">
        <title>Rheinheimera indica sp. nov., isolated from deep-sea sediment.</title>
        <authorList>
            <person name="Wang Z."/>
            <person name="Zhang X.-Y."/>
        </authorList>
    </citation>
    <scope>NUCLEOTIDE SEQUENCE [LARGE SCALE GENOMIC DNA]</scope>
    <source>
        <strain evidence="1 2">SM2107</strain>
    </source>
</reference>
<dbReference type="RefSeq" id="WP_217666840.1">
    <property type="nucleotide sequence ID" value="NZ_JAHRID010000001.1"/>
</dbReference>
<gene>
    <name evidence="1" type="ORF">KQY15_02335</name>
</gene>
<protein>
    <submittedName>
        <fullName evidence="1">Uncharacterized protein</fullName>
    </submittedName>
</protein>
<keyword evidence="2" id="KW-1185">Reference proteome</keyword>
<evidence type="ECO:0000313" key="1">
    <source>
        <dbReference type="EMBL" id="MBV2127936.1"/>
    </source>
</evidence>
<proteinExistence type="predicted"/>
<accession>A0ABS6MGI4</accession>
<sequence length="112" mass="13036">MDIRELHKQLISWGKFWAAKESLQGYASTSVTERCCQVLRTGIWASSDKHLFNHQADNLYVPDWIAGIDRCMTELPPAQRMVINRRYIKQAKLNSTERIALWHAQAQMLSVY</sequence>
<organism evidence="1 2">
    <name type="scientific">Arsukibacterium indicum</name>
    <dbReference type="NCBI Taxonomy" id="2848612"/>
    <lineage>
        <taxon>Bacteria</taxon>
        <taxon>Pseudomonadati</taxon>
        <taxon>Pseudomonadota</taxon>
        <taxon>Gammaproteobacteria</taxon>
        <taxon>Chromatiales</taxon>
        <taxon>Chromatiaceae</taxon>
        <taxon>Arsukibacterium</taxon>
    </lineage>
</organism>
<comment type="caution">
    <text evidence="1">The sequence shown here is derived from an EMBL/GenBank/DDBJ whole genome shotgun (WGS) entry which is preliminary data.</text>
</comment>